<evidence type="ECO:0000256" key="1">
    <source>
        <dbReference type="SAM" id="MobiDB-lite"/>
    </source>
</evidence>
<comment type="caution">
    <text evidence="2">The sequence shown here is derived from an EMBL/GenBank/DDBJ whole genome shotgun (WGS) entry which is preliminary data.</text>
</comment>
<feature type="compositionally biased region" description="Acidic residues" evidence="1">
    <location>
        <begin position="160"/>
        <end position="170"/>
    </location>
</feature>
<reference evidence="2" key="1">
    <citation type="journal article" date="2020" name="Phytopathology">
        <title>Genome Sequence Resources of Colletotrichum truncatum, C. plurivorum, C. musicola, and C. sojae: Four Species Pathogenic to Soybean (Glycine max).</title>
        <authorList>
            <person name="Rogerio F."/>
            <person name="Boufleur T.R."/>
            <person name="Ciampi-Guillardi M."/>
            <person name="Sukno S.A."/>
            <person name="Thon M.R."/>
            <person name="Massola Junior N.S."/>
            <person name="Baroncelli R."/>
        </authorList>
    </citation>
    <scope>NUCLEOTIDE SEQUENCE</scope>
    <source>
        <strain evidence="2">LFN0074</strain>
    </source>
</reference>
<keyword evidence="3" id="KW-1185">Reference proteome</keyword>
<feature type="compositionally biased region" description="Basic and acidic residues" evidence="1">
    <location>
        <begin position="171"/>
        <end position="181"/>
    </location>
</feature>
<sequence>MNASKTQLVAKITIYQNKQESNKIGRKQDDFITIVPWPLLYIASLITITAIHKYAFETPFSSLEDILNRPILENTNYIVLPFARVLEFDAHERLYGLLENASFRRDEDYGPSIIASPGAFIEMGLAYLENLPDMVKTVAAKHAPTMQTPSGTPLIKPDAEAVDDPDDLDDPDVRPRRRNFDRPFNCPECTQYSL</sequence>
<protein>
    <submittedName>
        <fullName evidence="2">Uncharacterized protein</fullName>
    </submittedName>
</protein>
<name>A0A8H6NRA9_9PEZI</name>
<dbReference type="OrthoDB" id="5243844at2759"/>
<dbReference type="EMBL" id="WIGM01000092">
    <property type="protein sequence ID" value="KAF6841014.1"/>
    <property type="molecule type" value="Genomic_DNA"/>
</dbReference>
<organism evidence="2 3">
    <name type="scientific">Colletotrichum musicola</name>
    <dbReference type="NCBI Taxonomy" id="2175873"/>
    <lineage>
        <taxon>Eukaryota</taxon>
        <taxon>Fungi</taxon>
        <taxon>Dikarya</taxon>
        <taxon>Ascomycota</taxon>
        <taxon>Pezizomycotina</taxon>
        <taxon>Sordariomycetes</taxon>
        <taxon>Hypocreomycetidae</taxon>
        <taxon>Glomerellales</taxon>
        <taxon>Glomerellaceae</taxon>
        <taxon>Colletotrichum</taxon>
        <taxon>Colletotrichum orchidearum species complex</taxon>
    </lineage>
</organism>
<gene>
    <name evidence="2" type="ORF">CMUS01_03678</name>
</gene>
<accession>A0A8H6NRA9</accession>
<dbReference type="AlphaFoldDB" id="A0A8H6NRA9"/>
<evidence type="ECO:0000313" key="3">
    <source>
        <dbReference type="Proteomes" id="UP000639643"/>
    </source>
</evidence>
<dbReference type="Proteomes" id="UP000639643">
    <property type="component" value="Unassembled WGS sequence"/>
</dbReference>
<proteinExistence type="predicted"/>
<evidence type="ECO:0000313" key="2">
    <source>
        <dbReference type="EMBL" id="KAF6841014.1"/>
    </source>
</evidence>
<feature type="region of interest" description="Disordered" evidence="1">
    <location>
        <begin position="142"/>
        <end position="183"/>
    </location>
</feature>